<feature type="transmembrane region" description="Helical" evidence="1">
    <location>
        <begin position="93"/>
        <end position="111"/>
    </location>
</feature>
<dbReference type="Pfam" id="PF26267">
    <property type="entry name" value="DUF8070"/>
    <property type="match status" value="1"/>
</dbReference>
<evidence type="ECO:0000313" key="3">
    <source>
        <dbReference type="EMBL" id="GAA5057025.1"/>
    </source>
</evidence>
<keyword evidence="4" id="KW-1185">Reference proteome</keyword>
<dbReference type="RefSeq" id="WP_345411959.1">
    <property type="nucleotide sequence ID" value="NZ_BAABKX010000015.1"/>
</dbReference>
<dbReference type="EMBL" id="BAABKX010000015">
    <property type="protein sequence ID" value="GAA5057025.1"/>
    <property type="molecule type" value="Genomic_DNA"/>
</dbReference>
<protein>
    <recommendedName>
        <fullName evidence="2">DUF8070 domain-containing protein</fullName>
    </recommendedName>
</protein>
<sequence>MIMDWSLIGRCGVRYTLVYAGLTVALTYAVTRSGIVLLCLFGLGLVALLFALGGTGTVRMGTATTNADSMGIASTIVDPADMQAKRMDSDIKVLFYGIGLLVFAAVALVLFG</sequence>
<dbReference type="Proteomes" id="UP001501729">
    <property type="component" value="Unassembled WGS sequence"/>
</dbReference>
<evidence type="ECO:0000256" key="1">
    <source>
        <dbReference type="SAM" id="Phobius"/>
    </source>
</evidence>
<proteinExistence type="predicted"/>
<keyword evidence="1" id="KW-0812">Transmembrane</keyword>
<organism evidence="3 4">
    <name type="scientific">Haladaptatus pallidirubidus</name>
    <dbReference type="NCBI Taxonomy" id="1008152"/>
    <lineage>
        <taxon>Archaea</taxon>
        <taxon>Methanobacteriati</taxon>
        <taxon>Methanobacteriota</taxon>
        <taxon>Stenosarchaea group</taxon>
        <taxon>Halobacteria</taxon>
        <taxon>Halobacteriales</taxon>
        <taxon>Haladaptataceae</taxon>
        <taxon>Haladaptatus</taxon>
    </lineage>
</organism>
<evidence type="ECO:0000313" key="4">
    <source>
        <dbReference type="Proteomes" id="UP001501729"/>
    </source>
</evidence>
<comment type="caution">
    <text evidence="3">The sequence shown here is derived from an EMBL/GenBank/DDBJ whole genome shotgun (WGS) entry which is preliminary data.</text>
</comment>
<dbReference type="AlphaFoldDB" id="A0AAV3UM64"/>
<accession>A0AAV3UM64</accession>
<dbReference type="InterPro" id="IPR058383">
    <property type="entry name" value="DUF8070"/>
</dbReference>
<feature type="domain" description="DUF8070" evidence="2">
    <location>
        <begin position="3"/>
        <end position="111"/>
    </location>
</feature>
<feature type="transmembrane region" description="Helical" evidence="1">
    <location>
        <begin position="35"/>
        <end position="52"/>
    </location>
</feature>
<keyword evidence="1" id="KW-0472">Membrane</keyword>
<keyword evidence="1" id="KW-1133">Transmembrane helix</keyword>
<evidence type="ECO:0000259" key="2">
    <source>
        <dbReference type="Pfam" id="PF26267"/>
    </source>
</evidence>
<name>A0AAV3UM64_9EURY</name>
<reference evidence="3 4" key="1">
    <citation type="journal article" date="2019" name="Int. J. Syst. Evol. Microbiol.">
        <title>The Global Catalogue of Microorganisms (GCM) 10K type strain sequencing project: providing services to taxonomists for standard genome sequencing and annotation.</title>
        <authorList>
            <consortium name="The Broad Institute Genomics Platform"/>
            <consortium name="The Broad Institute Genome Sequencing Center for Infectious Disease"/>
            <person name="Wu L."/>
            <person name="Ma J."/>
        </authorList>
    </citation>
    <scope>NUCLEOTIDE SEQUENCE [LARGE SCALE GENOMIC DNA]</scope>
    <source>
        <strain evidence="3 4">JCM 17504</strain>
    </source>
</reference>
<gene>
    <name evidence="3" type="ORF">GCM10025751_38580</name>
</gene>
<feature type="transmembrane region" description="Helical" evidence="1">
    <location>
        <begin position="12"/>
        <end position="29"/>
    </location>
</feature>